<proteinExistence type="predicted"/>
<dbReference type="EMBL" id="CAICTM010001700">
    <property type="protein sequence ID" value="CAB9525622.1"/>
    <property type="molecule type" value="Genomic_DNA"/>
</dbReference>
<evidence type="ECO:0000313" key="1">
    <source>
        <dbReference type="EMBL" id="CAB9525622.1"/>
    </source>
</evidence>
<gene>
    <name evidence="1" type="ORF">SEMRO_1702_G292250.1</name>
</gene>
<keyword evidence="2" id="KW-1185">Reference proteome</keyword>
<protein>
    <submittedName>
        <fullName evidence="1">Uncharacterized protein</fullName>
    </submittedName>
</protein>
<accession>A0A9N8EPJ3</accession>
<dbReference type="InterPro" id="IPR032675">
    <property type="entry name" value="LRR_dom_sf"/>
</dbReference>
<dbReference type="Gene3D" id="3.80.10.10">
    <property type="entry name" value="Ribonuclease Inhibitor"/>
    <property type="match status" value="1"/>
</dbReference>
<dbReference type="AlphaFoldDB" id="A0A9N8EPJ3"/>
<organism evidence="1 2">
    <name type="scientific">Seminavis robusta</name>
    <dbReference type="NCBI Taxonomy" id="568900"/>
    <lineage>
        <taxon>Eukaryota</taxon>
        <taxon>Sar</taxon>
        <taxon>Stramenopiles</taxon>
        <taxon>Ochrophyta</taxon>
        <taxon>Bacillariophyta</taxon>
        <taxon>Bacillariophyceae</taxon>
        <taxon>Bacillariophycidae</taxon>
        <taxon>Naviculales</taxon>
        <taxon>Naviculaceae</taxon>
        <taxon>Seminavis</taxon>
    </lineage>
</organism>
<dbReference type="SUPFAM" id="SSF52047">
    <property type="entry name" value="RNI-like"/>
    <property type="match status" value="1"/>
</dbReference>
<evidence type="ECO:0000313" key="2">
    <source>
        <dbReference type="Proteomes" id="UP001153069"/>
    </source>
</evidence>
<comment type="caution">
    <text evidence="1">The sequence shown here is derived from an EMBL/GenBank/DDBJ whole genome shotgun (WGS) entry which is preliminary data.</text>
</comment>
<dbReference type="Proteomes" id="UP001153069">
    <property type="component" value="Unassembled WGS sequence"/>
</dbReference>
<name>A0A9N8EPJ3_9STRA</name>
<reference evidence="1" key="1">
    <citation type="submission" date="2020-06" db="EMBL/GenBank/DDBJ databases">
        <authorList>
            <consortium name="Plant Systems Biology data submission"/>
        </authorList>
    </citation>
    <scope>NUCLEOTIDE SEQUENCE</scope>
    <source>
        <strain evidence="1">D6</strain>
    </source>
</reference>
<sequence>MEVDQQPFVTVGAFHYDSERRAMLFCLGNAEMDEVKSFLAVFQAPIHDFSLKICPSFFMVEAPSSRIAPLLKYIGAMPNLKVLHIGSLETEELNNEKNSVEVSALSGALNPNLKQFTLENLWLRGSLSDMDAFAHRMQTTLLDLESFVLDKVGAGTAKAPPRSTGTGTGILDTISTAMVQMPSLRGACLEVRDKSLGVLLPSSLQLCFDKGNKWEQLTLGNVGLSTPHLRVLGAANRHKHLRRLDLNCHITVEGALAITRMLRTQRTLMKLTLRLTSDGGRSSAIGLPHGRNKASSEVQLHRNQVLAQGIVASPVLAALELFNVDLSTKELREPFSQMLQDNYSLRVARFRCEKQGIEPHDLRDQSDFYTRLNKYGRSHLFRCPRCSVCDDAYIAFMGGLPNRDKDHLSTLFYFLRNKPSLFLNVQSDGESLDAGQRATGKRKRLHRFSKHRCKSYKV</sequence>